<accession>A0A645BQZ9</accession>
<reference evidence="1" key="1">
    <citation type="submission" date="2019-08" db="EMBL/GenBank/DDBJ databases">
        <authorList>
            <person name="Kucharzyk K."/>
            <person name="Murdoch R.W."/>
            <person name="Higgins S."/>
            <person name="Loffler F."/>
        </authorList>
    </citation>
    <scope>NUCLEOTIDE SEQUENCE</scope>
</reference>
<sequence>MSHETFERADRHAVAKHVMSGRRLGNIALLGGRAVRVHIADVRCAQARVLQRQAHRLRHRGRVGMRDVRAVAIGAKADHLGNDVGAARHGMLQLFKHEGAGALPQHQAVTRCVEGAWREFGRLVLHAGGEQRVEHRGLRGVQLFRATRQHRDLLAALDRLIRITDALAA</sequence>
<gene>
    <name evidence="1" type="ORF">SDC9_111140</name>
</gene>
<comment type="caution">
    <text evidence="1">The sequence shown here is derived from an EMBL/GenBank/DDBJ whole genome shotgun (WGS) entry which is preliminary data.</text>
</comment>
<evidence type="ECO:0000313" key="1">
    <source>
        <dbReference type="EMBL" id="MPM64254.1"/>
    </source>
</evidence>
<proteinExistence type="predicted"/>
<dbReference type="AlphaFoldDB" id="A0A645BQZ9"/>
<protein>
    <submittedName>
        <fullName evidence="1">Uncharacterized protein</fullName>
    </submittedName>
</protein>
<name>A0A645BQZ9_9ZZZZ</name>
<dbReference type="EMBL" id="VSSQ01019848">
    <property type="protein sequence ID" value="MPM64254.1"/>
    <property type="molecule type" value="Genomic_DNA"/>
</dbReference>
<organism evidence="1">
    <name type="scientific">bioreactor metagenome</name>
    <dbReference type="NCBI Taxonomy" id="1076179"/>
    <lineage>
        <taxon>unclassified sequences</taxon>
        <taxon>metagenomes</taxon>
        <taxon>ecological metagenomes</taxon>
    </lineage>
</organism>